<comment type="subcellular location">
    <subcellularLocation>
        <location evidence="1">Membrane</location>
        <topology evidence="1">Multi-pass membrane protein</topology>
    </subcellularLocation>
</comment>
<dbReference type="InParanoid" id="A0A2P6NZG7"/>
<evidence type="ECO:0000256" key="1">
    <source>
        <dbReference type="ARBA" id="ARBA00004141"/>
    </source>
</evidence>
<sequence length="436" mass="50646">MKFLGWLFVAFIIGHRRSNKIKMGWVAILLLVVYVPMVIWLAFFLLCADHLKCDSNSKLGRLKYLLTQGVCKSTRYVQSMYSISSDSSSSFLVWLAGPRTTKRAKKAFEYIAYKPNPLLQILYLILVLGGYYLFLRDAFPLLPNIYLGAHHNVGITLYLFYLASANDAGIIHYKIEQQRSGVRHVPTNEKQYSSYPFDDMLYTPGRTCRTCLIERPARSKHCSICDRCIGRFDHHCPWINNCVGENNLRYFLSFVFATASLTLYCGYLCYYILSAEGRIWDMRFRDPETGQTYEASYLLVFQWVMSAGGLVAPLGLFTGIISIVLYGFFAYHIYLIVVNTTTNESYKWYDYVDQAQVKFYMAHKDEIEEQKKVVEAEKTKGKKKDARRDHRDPDWTLADYTIPKYRLDSRGKVVVKNMYNRGWRKNLAEVIWPPSQ</sequence>
<dbReference type="GO" id="GO:0019706">
    <property type="term" value="F:protein-cysteine S-palmitoyltransferase activity"/>
    <property type="evidence" value="ECO:0007669"/>
    <property type="project" value="UniProtKB-EC"/>
</dbReference>
<keyword evidence="2 7" id="KW-0808">Transferase</keyword>
<dbReference type="PANTHER" id="PTHR22883:SF473">
    <property type="entry name" value="PALMITOYLTRANSFERASE"/>
    <property type="match status" value="1"/>
</dbReference>
<dbReference type="AlphaFoldDB" id="A0A2P6NZG7"/>
<comment type="domain">
    <text evidence="7">The DHHC domain is required for palmitoyltransferase activity.</text>
</comment>
<keyword evidence="5 7" id="KW-0472">Membrane</keyword>
<evidence type="ECO:0000256" key="6">
    <source>
        <dbReference type="ARBA" id="ARBA00023315"/>
    </source>
</evidence>
<keyword evidence="11" id="KW-1185">Reference proteome</keyword>
<reference evidence="10 11" key="1">
    <citation type="journal article" date="2018" name="Genome Biol. Evol.">
        <title>Multiple Roots of Fruiting Body Formation in Amoebozoa.</title>
        <authorList>
            <person name="Hillmann F."/>
            <person name="Forbes G."/>
            <person name="Novohradska S."/>
            <person name="Ferling I."/>
            <person name="Riege K."/>
            <person name="Groth M."/>
            <person name="Westermann M."/>
            <person name="Marz M."/>
            <person name="Spaller T."/>
            <person name="Winckler T."/>
            <person name="Schaap P."/>
            <person name="Glockner G."/>
        </authorList>
    </citation>
    <scope>NUCLEOTIDE SEQUENCE [LARGE SCALE GENOMIC DNA]</scope>
    <source>
        <strain evidence="10 11">Jena</strain>
    </source>
</reference>
<feature type="transmembrane region" description="Helical" evidence="7">
    <location>
        <begin position="28"/>
        <end position="48"/>
    </location>
</feature>
<dbReference type="EC" id="2.3.1.225" evidence="7"/>
<gene>
    <name evidence="10" type="ORF">PROFUN_02214</name>
</gene>
<feature type="coiled-coil region" evidence="8">
    <location>
        <begin position="357"/>
        <end position="384"/>
    </location>
</feature>
<dbReference type="PANTHER" id="PTHR22883">
    <property type="entry name" value="ZINC FINGER DHHC DOMAIN CONTAINING PROTEIN"/>
    <property type="match status" value="1"/>
</dbReference>
<evidence type="ECO:0000256" key="8">
    <source>
        <dbReference type="SAM" id="Coils"/>
    </source>
</evidence>
<dbReference type="GO" id="GO:0005794">
    <property type="term" value="C:Golgi apparatus"/>
    <property type="evidence" value="ECO:0007669"/>
    <property type="project" value="TreeGrafter"/>
</dbReference>
<comment type="caution">
    <text evidence="10">The sequence shown here is derived from an EMBL/GenBank/DDBJ whole genome shotgun (WGS) entry which is preliminary data.</text>
</comment>
<keyword evidence="8" id="KW-0175">Coiled coil</keyword>
<feature type="transmembrane region" description="Helical" evidence="7">
    <location>
        <begin position="250"/>
        <end position="273"/>
    </location>
</feature>
<dbReference type="InterPro" id="IPR039859">
    <property type="entry name" value="PFA4/ZDH16/20/ERF2-like"/>
</dbReference>
<evidence type="ECO:0000256" key="5">
    <source>
        <dbReference type="ARBA" id="ARBA00023136"/>
    </source>
</evidence>
<dbReference type="GO" id="GO:0016020">
    <property type="term" value="C:membrane"/>
    <property type="evidence" value="ECO:0007669"/>
    <property type="project" value="UniProtKB-SubCell"/>
</dbReference>
<dbReference type="EMBL" id="MDYQ01000004">
    <property type="protein sequence ID" value="PRP89340.1"/>
    <property type="molecule type" value="Genomic_DNA"/>
</dbReference>
<comment type="similarity">
    <text evidence="7">Belongs to the DHHC palmitoyltransferase family.</text>
</comment>
<dbReference type="GO" id="GO:0006612">
    <property type="term" value="P:protein targeting to membrane"/>
    <property type="evidence" value="ECO:0007669"/>
    <property type="project" value="TreeGrafter"/>
</dbReference>
<keyword evidence="3 7" id="KW-0812">Transmembrane</keyword>
<feature type="domain" description="Palmitoyltransferase DHHC" evidence="9">
    <location>
        <begin position="205"/>
        <end position="348"/>
    </location>
</feature>
<keyword evidence="4 7" id="KW-1133">Transmembrane helix</keyword>
<dbReference type="OrthoDB" id="5977743at2759"/>
<evidence type="ECO:0000259" key="9">
    <source>
        <dbReference type="Pfam" id="PF01529"/>
    </source>
</evidence>
<dbReference type="GO" id="GO:0005783">
    <property type="term" value="C:endoplasmic reticulum"/>
    <property type="evidence" value="ECO:0007669"/>
    <property type="project" value="TreeGrafter"/>
</dbReference>
<proteinExistence type="inferred from homology"/>
<evidence type="ECO:0000256" key="4">
    <source>
        <dbReference type="ARBA" id="ARBA00022989"/>
    </source>
</evidence>
<organism evidence="10 11">
    <name type="scientific">Planoprotostelium fungivorum</name>
    <dbReference type="NCBI Taxonomy" id="1890364"/>
    <lineage>
        <taxon>Eukaryota</taxon>
        <taxon>Amoebozoa</taxon>
        <taxon>Evosea</taxon>
        <taxon>Variosea</taxon>
        <taxon>Cavosteliida</taxon>
        <taxon>Cavosteliaceae</taxon>
        <taxon>Planoprotostelium</taxon>
    </lineage>
</organism>
<evidence type="ECO:0000256" key="3">
    <source>
        <dbReference type="ARBA" id="ARBA00022692"/>
    </source>
</evidence>
<dbReference type="Pfam" id="PF01529">
    <property type="entry name" value="DHHC"/>
    <property type="match status" value="1"/>
</dbReference>
<dbReference type="FunCoup" id="A0A2P6NZG7">
    <property type="interactions" value="144"/>
</dbReference>
<protein>
    <recommendedName>
        <fullName evidence="7">Palmitoyltransferase</fullName>
        <ecNumber evidence="7">2.3.1.225</ecNumber>
    </recommendedName>
</protein>
<accession>A0A2P6NZG7</accession>
<feature type="transmembrane region" description="Helical" evidence="7">
    <location>
        <begin position="118"/>
        <end position="135"/>
    </location>
</feature>
<feature type="transmembrane region" description="Helical" evidence="7">
    <location>
        <begin position="310"/>
        <end position="337"/>
    </location>
</feature>
<evidence type="ECO:0000313" key="10">
    <source>
        <dbReference type="EMBL" id="PRP89340.1"/>
    </source>
</evidence>
<dbReference type="PROSITE" id="PS50216">
    <property type="entry name" value="DHHC"/>
    <property type="match status" value="1"/>
</dbReference>
<keyword evidence="6 7" id="KW-0012">Acyltransferase</keyword>
<evidence type="ECO:0000256" key="2">
    <source>
        <dbReference type="ARBA" id="ARBA00022679"/>
    </source>
</evidence>
<dbReference type="InterPro" id="IPR001594">
    <property type="entry name" value="Palmitoyltrfase_DHHC"/>
</dbReference>
<name>A0A2P6NZG7_9EUKA</name>
<evidence type="ECO:0000256" key="7">
    <source>
        <dbReference type="RuleBase" id="RU079119"/>
    </source>
</evidence>
<evidence type="ECO:0000313" key="11">
    <source>
        <dbReference type="Proteomes" id="UP000241769"/>
    </source>
</evidence>
<comment type="catalytic activity">
    <reaction evidence="7">
        <text>L-cysteinyl-[protein] + hexadecanoyl-CoA = S-hexadecanoyl-L-cysteinyl-[protein] + CoA</text>
        <dbReference type="Rhea" id="RHEA:36683"/>
        <dbReference type="Rhea" id="RHEA-COMP:10131"/>
        <dbReference type="Rhea" id="RHEA-COMP:11032"/>
        <dbReference type="ChEBI" id="CHEBI:29950"/>
        <dbReference type="ChEBI" id="CHEBI:57287"/>
        <dbReference type="ChEBI" id="CHEBI:57379"/>
        <dbReference type="ChEBI" id="CHEBI:74151"/>
        <dbReference type="EC" id="2.3.1.225"/>
    </reaction>
</comment>
<dbReference type="Proteomes" id="UP000241769">
    <property type="component" value="Unassembled WGS sequence"/>
</dbReference>